<dbReference type="EC" id="3.6.4.-" evidence="7"/>
<dbReference type="AlphaFoldDB" id="A0AAU7R325"/>
<dbReference type="Gene3D" id="3.40.50.300">
    <property type="entry name" value="P-loop containing nucleotide triphosphate hydrolases"/>
    <property type="match status" value="2"/>
</dbReference>
<keyword evidence="4" id="KW-0067">ATP-binding</keyword>
<dbReference type="SMART" id="SM00490">
    <property type="entry name" value="HELICc"/>
    <property type="match status" value="1"/>
</dbReference>
<feature type="domain" description="Helicase C-terminal" evidence="6">
    <location>
        <begin position="361"/>
        <end position="515"/>
    </location>
</feature>
<dbReference type="InterPro" id="IPR014001">
    <property type="entry name" value="Helicase_ATP-bd"/>
</dbReference>
<evidence type="ECO:0000313" key="7">
    <source>
        <dbReference type="EMBL" id="XBT82380.1"/>
    </source>
</evidence>
<dbReference type="PROSITE" id="PS51192">
    <property type="entry name" value="HELICASE_ATP_BIND_1"/>
    <property type="match status" value="1"/>
</dbReference>
<evidence type="ECO:0000256" key="3">
    <source>
        <dbReference type="ARBA" id="ARBA00022806"/>
    </source>
</evidence>
<evidence type="ECO:0000256" key="2">
    <source>
        <dbReference type="ARBA" id="ARBA00022801"/>
    </source>
</evidence>
<dbReference type="PANTHER" id="PTHR11274">
    <property type="entry name" value="RAD25/XP-B DNA REPAIR HELICASE"/>
    <property type="match status" value="1"/>
</dbReference>
<reference evidence="7" key="1">
    <citation type="submission" date="2024-06" db="EMBL/GenBank/DDBJ databases">
        <title>Micromonospora sp. strain HUAS YX12 genome sequences.</title>
        <authorList>
            <person name="Mo P."/>
        </authorList>
    </citation>
    <scope>NUCLEOTIDE SEQUENCE</scope>
    <source>
        <strain evidence="7">HUAS YX12</strain>
    </source>
</reference>
<dbReference type="InterPro" id="IPR006935">
    <property type="entry name" value="Helicase/UvrB_N"/>
</dbReference>
<dbReference type="RefSeq" id="WP_349878815.1">
    <property type="nucleotide sequence ID" value="NZ_CP157974.1"/>
</dbReference>
<dbReference type="PANTHER" id="PTHR11274:SF0">
    <property type="entry name" value="GENERAL TRANSCRIPTION AND DNA REPAIR FACTOR IIH HELICASE SUBUNIT XPB"/>
    <property type="match status" value="1"/>
</dbReference>
<dbReference type="EMBL" id="CP157974">
    <property type="protein sequence ID" value="XBT82380.1"/>
    <property type="molecule type" value="Genomic_DNA"/>
</dbReference>
<keyword evidence="1" id="KW-0547">Nucleotide-binding</keyword>
<evidence type="ECO:0000256" key="4">
    <source>
        <dbReference type="ARBA" id="ARBA00022840"/>
    </source>
</evidence>
<dbReference type="CDD" id="cd17926">
    <property type="entry name" value="DEXHc_RE"/>
    <property type="match status" value="1"/>
</dbReference>
<dbReference type="GO" id="GO:0016787">
    <property type="term" value="F:hydrolase activity"/>
    <property type="evidence" value="ECO:0007669"/>
    <property type="project" value="UniProtKB-KW"/>
</dbReference>
<dbReference type="PROSITE" id="PS51194">
    <property type="entry name" value="HELICASE_CTER"/>
    <property type="match status" value="1"/>
</dbReference>
<organism evidence="7">
    <name type="scientific">Micromonospora sp. HUAS YX12</name>
    <dbReference type="NCBI Taxonomy" id="3156396"/>
    <lineage>
        <taxon>Bacteria</taxon>
        <taxon>Bacillati</taxon>
        <taxon>Actinomycetota</taxon>
        <taxon>Actinomycetes</taxon>
        <taxon>Micromonosporales</taxon>
        <taxon>Micromonosporaceae</taxon>
        <taxon>Micromonospora</taxon>
    </lineage>
</organism>
<gene>
    <name evidence="7" type="ORF">ABIH81_02420</name>
</gene>
<dbReference type="GO" id="GO:0004386">
    <property type="term" value="F:helicase activity"/>
    <property type="evidence" value="ECO:0007669"/>
    <property type="project" value="UniProtKB-KW"/>
</dbReference>
<proteinExistence type="predicted"/>
<dbReference type="Pfam" id="PF00271">
    <property type="entry name" value="Helicase_C"/>
    <property type="match status" value="1"/>
</dbReference>
<dbReference type="GO" id="GO:0003677">
    <property type="term" value="F:DNA binding"/>
    <property type="evidence" value="ECO:0007669"/>
    <property type="project" value="InterPro"/>
</dbReference>
<dbReference type="InterPro" id="IPR001650">
    <property type="entry name" value="Helicase_C-like"/>
</dbReference>
<sequence>MRQIQTGTALRQLLTEWPGQNKRDLLTGLRSLGLDGLTTTDVNRVLYAGRGTFAHDGATPPRWRLAAGAEQGDGASIAPVPTRPRCYVGREPRAWQREALGEWHANGRRGVVEAVTGTGKTTVGVLAAAAAVDAGEKVLLLVPGRELLDQWHAALRRDLRIGRVGRLGDGHRDSLSDHSVLVATVQSAAKGWIIPGGAPGLLIADEVHRYGAKSFARALNQGFEARLGLTATYERTDNGLIDHLQPYFGEVVAGCTYERGLADDILAPFRVAFLGADFAGNERELYDQYDEQVRTLRRRLVLDHDCPAEPFGEFITHVNELSRGGHGSPRATMDASRYLNAFSKRRQLLAGCRRKREALASLAPILAEADAGLVFSETTASAEQAAGILRGRGVSASEFTSELHRTARKHRLTEFKHGRIKVLTAPRVLDEGIDLPQAEVGVVVAGTQSKRQMIQRMGRVIRPKHDRRPATFVVLYIRGTSEDPKNGAHEGFIDQLVDVVADYKTFRPGAPEAKLLWWYREGRLR</sequence>
<accession>A0AAU7R325</accession>
<feature type="domain" description="Helicase ATP-binding" evidence="5">
    <location>
        <begin position="101"/>
        <end position="251"/>
    </location>
</feature>
<dbReference type="SMART" id="SM00487">
    <property type="entry name" value="DEXDc"/>
    <property type="match status" value="1"/>
</dbReference>
<keyword evidence="3 7" id="KW-0347">Helicase</keyword>
<protein>
    <submittedName>
        <fullName evidence="7">DEAD/DEAH box helicase</fullName>
        <ecNumber evidence="7">3.6.4.-</ecNumber>
    </submittedName>
</protein>
<dbReference type="GO" id="GO:0005524">
    <property type="term" value="F:ATP binding"/>
    <property type="evidence" value="ECO:0007669"/>
    <property type="project" value="UniProtKB-KW"/>
</dbReference>
<evidence type="ECO:0000259" key="6">
    <source>
        <dbReference type="PROSITE" id="PS51194"/>
    </source>
</evidence>
<dbReference type="SUPFAM" id="SSF52540">
    <property type="entry name" value="P-loop containing nucleoside triphosphate hydrolases"/>
    <property type="match status" value="1"/>
</dbReference>
<dbReference type="InterPro" id="IPR050615">
    <property type="entry name" value="ATP-dep_DNA_Helicase"/>
</dbReference>
<evidence type="ECO:0000259" key="5">
    <source>
        <dbReference type="PROSITE" id="PS51192"/>
    </source>
</evidence>
<name>A0AAU7R325_9ACTN</name>
<dbReference type="InterPro" id="IPR027417">
    <property type="entry name" value="P-loop_NTPase"/>
</dbReference>
<keyword evidence="2 7" id="KW-0378">Hydrolase</keyword>
<dbReference type="Pfam" id="PF04851">
    <property type="entry name" value="ResIII"/>
    <property type="match status" value="1"/>
</dbReference>
<evidence type="ECO:0000256" key="1">
    <source>
        <dbReference type="ARBA" id="ARBA00022741"/>
    </source>
</evidence>